<evidence type="ECO:0000313" key="3">
    <source>
        <dbReference type="Proteomes" id="UP001236569"/>
    </source>
</evidence>
<comment type="caution">
    <text evidence="2">The sequence shown here is derived from an EMBL/GenBank/DDBJ whole genome shotgun (WGS) entry which is preliminary data.</text>
</comment>
<keyword evidence="3" id="KW-1185">Reference proteome</keyword>
<sequence length="228" mass="25195">MKEKILIALRNKFKTLGLSEKVLDTLANIVVAKTTDEANIETEVAGVEDIAKAFQSEADRVRTEAAQKAKADADKSKNPEKKEEPEKKENPEVPEWAKSLIDSNKALADKLSAIEAGKTTQTRKTTLEAKLTGVSDTFKKVALKNFERMQFDSDEDFDSFLSEFDTEIAAAQQEFSNTSLQTGSHIPSLLTSKNKDGISKETEAYIESQKKTESTAIQGKQVFQQPSS</sequence>
<evidence type="ECO:0000313" key="2">
    <source>
        <dbReference type="EMBL" id="MDI9863964.1"/>
    </source>
</evidence>
<reference evidence="2 3" key="1">
    <citation type="submission" date="2023-05" db="EMBL/GenBank/DDBJ databases">
        <title>Novel species of genus Flectobacillus isolated from stream in China.</title>
        <authorList>
            <person name="Lu H."/>
        </authorList>
    </citation>
    <scope>NUCLEOTIDE SEQUENCE [LARGE SCALE GENOMIC DNA]</scope>
    <source>
        <strain evidence="2 3">DC10W</strain>
    </source>
</reference>
<name>A0ABT6YKJ4_9BACT</name>
<evidence type="ECO:0000256" key="1">
    <source>
        <dbReference type="SAM" id="MobiDB-lite"/>
    </source>
</evidence>
<protein>
    <recommendedName>
        <fullName evidence="4">Phage minor structural protein GP20</fullName>
    </recommendedName>
</protein>
<organism evidence="2 3">
    <name type="scientific">Flectobacillus longus</name>
    <dbReference type="NCBI Taxonomy" id="2984207"/>
    <lineage>
        <taxon>Bacteria</taxon>
        <taxon>Pseudomonadati</taxon>
        <taxon>Bacteroidota</taxon>
        <taxon>Cytophagia</taxon>
        <taxon>Cytophagales</taxon>
        <taxon>Flectobacillaceae</taxon>
        <taxon>Flectobacillus</taxon>
    </lineage>
</organism>
<accession>A0ABT6YKJ4</accession>
<feature type="region of interest" description="Disordered" evidence="1">
    <location>
        <begin position="62"/>
        <end position="95"/>
    </location>
</feature>
<proteinExistence type="predicted"/>
<feature type="compositionally biased region" description="Basic and acidic residues" evidence="1">
    <location>
        <begin position="62"/>
        <end position="91"/>
    </location>
</feature>
<dbReference type="RefSeq" id="WP_283369198.1">
    <property type="nucleotide sequence ID" value="NZ_JASHID010000003.1"/>
</dbReference>
<dbReference type="EMBL" id="JASHID010000003">
    <property type="protein sequence ID" value="MDI9863964.1"/>
    <property type="molecule type" value="Genomic_DNA"/>
</dbReference>
<evidence type="ECO:0008006" key="4">
    <source>
        <dbReference type="Google" id="ProtNLM"/>
    </source>
</evidence>
<dbReference type="Proteomes" id="UP001236569">
    <property type="component" value="Unassembled WGS sequence"/>
</dbReference>
<feature type="region of interest" description="Disordered" evidence="1">
    <location>
        <begin position="205"/>
        <end position="228"/>
    </location>
</feature>
<feature type="compositionally biased region" description="Polar residues" evidence="1">
    <location>
        <begin position="214"/>
        <end position="228"/>
    </location>
</feature>
<gene>
    <name evidence="2" type="ORF">QM480_06495</name>
</gene>